<sequence length="292" mass="33343">MTLSFQFATAQSVSVKASIDSSYILIGQPIQLVLEANVPLGVNVDWFPLDSLPHFEFIDKGKIDTITNQDGKAFRQLITITSFDSGRWSIPPLPLKVENREILTDSISVNVDYSAFDPKQDYHDIKDIIVVDNAYLKYINWFIAGIALIALVLSIYFLRKKVKKFKPSPNTFSDSKLSPLQEALEALQRLQKQPLQSGVDVKNYYTVLNDIVRQFWWRKTNWAARKKTNDELVQQLSGTDLPQNEKLNFAQQLRMTDAVKFAKYIPSFEENNVAFETTKKSLQSLDGILKNN</sequence>
<organism evidence="2 3">
    <name type="scientific">Pinibacter soli</name>
    <dbReference type="NCBI Taxonomy" id="3044211"/>
    <lineage>
        <taxon>Bacteria</taxon>
        <taxon>Pseudomonadati</taxon>
        <taxon>Bacteroidota</taxon>
        <taxon>Chitinophagia</taxon>
        <taxon>Chitinophagales</taxon>
        <taxon>Chitinophagaceae</taxon>
        <taxon>Pinibacter</taxon>
    </lineage>
</organism>
<evidence type="ECO:0008006" key="4">
    <source>
        <dbReference type="Google" id="ProtNLM"/>
    </source>
</evidence>
<keyword evidence="1" id="KW-1133">Transmembrane helix</keyword>
<accession>A0ABT6R8K7</accession>
<keyword evidence="3" id="KW-1185">Reference proteome</keyword>
<gene>
    <name evidence="2" type="ORF">QJ048_03865</name>
</gene>
<keyword evidence="1" id="KW-0812">Transmembrane</keyword>
<evidence type="ECO:0000313" key="2">
    <source>
        <dbReference type="EMBL" id="MDI3318892.1"/>
    </source>
</evidence>
<reference evidence="2 3" key="1">
    <citation type="submission" date="2023-05" db="EMBL/GenBank/DDBJ databases">
        <title>Genome sequence of Pinibacter sp. MAH-24.</title>
        <authorList>
            <person name="Huq M.A."/>
        </authorList>
    </citation>
    <scope>NUCLEOTIDE SEQUENCE [LARGE SCALE GENOMIC DNA]</scope>
    <source>
        <strain evidence="2 3">MAH-24</strain>
    </source>
</reference>
<dbReference type="RefSeq" id="WP_282333012.1">
    <property type="nucleotide sequence ID" value="NZ_JASBRG010000002.1"/>
</dbReference>
<dbReference type="EMBL" id="JASBRG010000002">
    <property type="protein sequence ID" value="MDI3318892.1"/>
    <property type="molecule type" value="Genomic_DNA"/>
</dbReference>
<dbReference type="Proteomes" id="UP001226434">
    <property type="component" value="Unassembled WGS sequence"/>
</dbReference>
<evidence type="ECO:0000256" key="1">
    <source>
        <dbReference type="SAM" id="Phobius"/>
    </source>
</evidence>
<name>A0ABT6R8K7_9BACT</name>
<feature type="transmembrane region" description="Helical" evidence="1">
    <location>
        <begin position="138"/>
        <end position="158"/>
    </location>
</feature>
<comment type="caution">
    <text evidence="2">The sequence shown here is derived from an EMBL/GenBank/DDBJ whole genome shotgun (WGS) entry which is preliminary data.</text>
</comment>
<evidence type="ECO:0000313" key="3">
    <source>
        <dbReference type="Proteomes" id="UP001226434"/>
    </source>
</evidence>
<protein>
    <recommendedName>
        <fullName evidence="4">Protein BatD</fullName>
    </recommendedName>
</protein>
<proteinExistence type="predicted"/>
<keyword evidence="1" id="KW-0472">Membrane</keyword>